<dbReference type="PANTHER" id="PTHR40516">
    <property type="entry name" value="ANTITOXIN CHPS-RELATED"/>
    <property type="match status" value="1"/>
</dbReference>
<dbReference type="KEGG" id="scd:Spica_2665"/>
<gene>
    <name evidence="3" type="ordered locus">Spica_2665</name>
</gene>
<reference evidence="4" key="1">
    <citation type="journal article" date="2013" name="Stand. Genomic Sci.">
        <title>Genome sequence of the thermophilic fresh-water bacterium Spirochaeta caldaria type strain (H1(T)), reclassification of Spirochaeta caldaria, Spirochaeta stenostrepta, and Spirochaeta zuelzerae in the genus Treponema as Treponema caldaria comb. nov., Treponema stenostrepta comb. nov., and Treponema zuelzerae comb. nov., and emendation of the genus Treponema.</title>
        <authorList>
            <person name="Abt B."/>
            <person name="Goker M."/>
            <person name="Scheuner C."/>
            <person name="Han C."/>
            <person name="Lu M."/>
            <person name="Misra M."/>
            <person name="Lapidus A."/>
            <person name="Nolan M."/>
            <person name="Lucas S."/>
            <person name="Hammon N."/>
            <person name="Deshpande S."/>
            <person name="Cheng J.F."/>
            <person name="Tapia R."/>
            <person name="Goodwin L.A."/>
            <person name="Pitluck S."/>
            <person name="Liolios K."/>
            <person name="Pagani I."/>
            <person name="Ivanova N."/>
            <person name="Mavromatis K."/>
            <person name="Mikhailova N."/>
            <person name="Huntemann M."/>
            <person name="Pati A."/>
            <person name="Chen A."/>
            <person name="Palaniappan K."/>
            <person name="Land M."/>
            <person name="Hauser L."/>
            <person name="Jeffries C.D."/>
            <person name="Rohde M."/>
            <person name="Spring S."/>
            <person name="Gronow S."/>
            <person name="Detter J.C."/>
            <person name="Bristow J."/>
            <person name="Eisen J.A."/>
            <person name="Markowitz V."/>
            <person name="Hugenholtz P."/>
            <person name="Kyrpides N.C."/>
            <person name="Woyke T."/>
            <person name="Klenk H.P."/>
        </authorList>
    </citation>
    <scope>NUCLEOTIDE SEQUENCE</scope>
    <source>
        <strain evidence="4">ATCC 51460 / DSM 7334 / H1</strain>
    </source>
</reference>
<evidence type="ECO:0000313" key="3">
    <source>
        <dbReference type="EMBL" id="AEJ20763.1"/>
    </source>
</evidence>
<dbReference type="GO" id="GO:0097351">
    <property type="term" value="F:toxin sequestering activity"/>
    <property type="evidence" value="ECO:0007669"/>
    <property type="project" value="InterPro"/>
</dbReference>
<proteinExistence type="predicted"/>
<evidence type="ECO:0000259" key="2">
    <source>
        <dbReference type="PROSITE" id="PS51740"/>
    </source>
</evidence>
<dbReference type="InterPro" id="IPR007159">
    <property type="entry name" value="SpoVT-AbrB_dom"/>
</dbReference>
<dbReference type="SUPFAM" id="SSF89447">
    <property type="entry name" value="AbrB/MazE/MraZ-like"/>
    <property type="match status" value="1"/>
</dbReference>
<dbReference type="HOGENOM" id="CLU_150554_1_0_12"/>
<dbReference type="eggNOG" id="COG2336">
    <property type="taxonomic scope" value="Bacteria"/>
</dbReference>
<dbReference type="Proteomes" id="UP000000503">
    <property type="component" value="Chromosome"/>
</dbReference>
<keyword evidence="4" id="KW-1185">Reference proteome</keyword>
<dbReference type="PROSITE" id="PS51740">
    <property type="entry name" value="SPOVT_ABRB"/>
    <property type="match status" value="1"/>
</dbReference>
<dbReference type="GO" id="GO:0003677">
    <property type="term" value="F:DNA binding"/>
    <property type="evidence" value="ECO:0007669"/>
    <property type="project" value="UniProtKB-UniRule"/>
</dbReference>
<dbReference type="InterPro" id="IPR039052">
    <property type="entry name" value="Antitox_PemI-like"/>
</dbReference>
<dbReference type="SMART" id="SM00966">
    <property type="entry name" value="SpoVT_AbrB"/>
    <property type="match status" value="1"/>
</dbReference>
<sequence length="77" mass="8596">MQTVVQKWGNSLGIRIPALYSKDLELKNGSTVEISEEEGKLVIIPKRISLNELLAKVTTENIHEAIETGFSVGNEEW</sequence>
<protein>
    <submittedName>
        <fullName evidence="3">Transcriptional regulator/antitoxin, MazE</fullName>
    </submittedName>
</protein>
<dbReference type="STRING" id="744872.Spica_2665"/>
<evidence type="ECO:0000313" key="4">
    <source>
        <dbReference type="Proteomes" id="UP000000503"/>
    </source>
</evidence>
<accession>F8EZN9</accession>
<dbReference type="OrthoDB" id="9795766at2"/>
<dbReference type="RefSeq" id="WP_013970041.1">
    <property type="nucleotide sequence ID" value="NC_015732.1"/>
</dbReference>
<keyword evidence="1" id="KW-0238">DNA-binding</keyword>
<feature type="domain" description="SpoVT-AbrB" evidence="2">
    <location>
        <begin position="3"/>
        <end position="48"/>
    </location>
</feature>
<dbReference type="PANTHER" id="PTHR40516:SF1">
    <property type="entry name" value="ANTITOXIN CHPS-RELATED"/>
    <property type="match status" value="1"/>
</dbReference>
<dbReference type="AlphaFoldDB" id="F8EZN9"/>
<evidence type="ECO:0000256" key="1">
    <source>
        <dbReference type="PROSITE-ProRule" id="PRU01076"/>
    </source>
</evidence>
<dbReference type="EMBL" id="CP002868">
    <property type="protein sequence ID" value="AEJ20763.1"/>
    <property type="molecule type" value="Genomic_DNA"/>
</dbReference>
<dbReference type="InterPro" id="IPR037914">
    <property type="entry name" value="SpoVT-AbrB_sf"/>
</dbReference>
<dbReference type="Gene3D" id="2.10.260.10">
    <property type="match status" value="1"/>
</dbReference>
<name>F8EZN9_GRAC1</name>
<dbReference type="Pfam" id="PF04014">
    <property type="entry name" value="MazE_antitoxin"/>
    <property type="match status" value="1"/>
</dbReference>
<organism evidence="3 4">
    <name type="scientific">Gracilinema caldarium (strain ATCC 51460 / DSM 7334 / H1)</name>
    <name type="common">Treponema caldarium</name>
    <dbReference type="NCBI Taxonomy" id="744872"/>
    <lineage>
        <taxon>Bacteria</taxon>
        <taxon>Pseudomonadati</taxon>
        <taxon>Spirochaetota</taxon>
        <taxon>Spirochaetia</taxon>
        <taxon>Spirochaetales</taxon>
        <taxon>Breznakiellaceae</taxon>
        <taxon>Gracilinema</taxon>
    </lineage>
</organism>